<feature type="transmembrane region" description="Helical" evidence="6">
    <location>
        <begin position="211"/>
        <end position="229"/>
    </location>
</feature>
<dbReference type="RefSeq" id="XP_001829434.2">
    <property type="nucleotide sequence ID" value="XM_001829382.2"/>
</dbReference>
<evidence type="ECO:0000256" key="5">
    <source>
        <dbReference type="ARBA" id="ARBA00023136"/>
    </source>
</evidence>
<comment type="subcellular location">
    <subcellularLocation>
        <location evidence="1">Membrane</location>
        <topology evidence="1">Multi-pass membrane protein</topology>
    </subcellularLocation>
</comment>
<dbReference type="VEuPathDB" id="FungiDB:CC1G_00613"/>
<dbReference type="GO" id="GO:0022857">
    <property type="term" value="F:transmembrane transporter activity"/>
    <property type="evidence" value="ECO:0007669"/>
    <property type="project" value="InterPro"/>
</dbReference>
<dbReference type="PANTHER" id="PTHR43791:SF36">
    <property type="entry name" value="TRANSPORTER, PUTATIVE (AFU_ORTHOLOGUE AFUA_6G08340)-RELATED"/>
    <property type="match status" value="1"/>
</dbReference>
<keyword evidence="3 6" id="KW-0812">Transmembrane</keyword>
<dbReference type="GeneID" id="6005863"/>
<evidence type="ECO:0000313" key="8">
    <source>
        <dbReference type="Proteomes" id="UP000001861"/>
    </source>
</evidence>
<dbReference type="InterPro" id="IPR011701">
    <property type="entry name" value="MFS"/>
</dbReference>
<evidence type="ECO:0000256" key="4">
    <source>
        <dbReference type="ARBA" id="ARBA00022989"/>
    </source>
</evidence>
<keyword evidence="4 6" id="KW-1133">Transmembrane helix</keyword>
<evidence type="ECO:0000256" key="2">
    <source>
        <dbReference type="ARBA" id="ARBA00022448"/>
    </source>
</evidence>
<dbReference type="InterPro" id="IPR036259">
    <property type="entry name" value="MFS_trans_sf"/>
</dbReference>
<dbReference type="Proteomes" id="UP000001861">
    <property type="component" value="Unassembled WGS sequence"/>
</dbReference>
<dbReference type="KEGG" id="cci:CC1G_00613"/>
<dbReference type="PANTHER" id="PTHR43791">
    <property type="entry name" value="PERMEASE-RELATED"/>
    <property type="match status" value="1"/>
</dbReference>
<feature type="transmembrane region" description="Helical" evidence="6">
    <location>
        <begin position="345"/>
        <end position="363"/>
    </location>
</feature>
<proteinExistence type="predicted"/>
<dbReference type="Pfam" id="PF07690">
    <property type="entry name" value="MFS_1"/>
    <property type="match status" value="1"/>
</dbReference>
<dbReference type="InParanoid" id="A8N3J4"/>
<protein>
    <recommendedName>
        <fullName evidence="9">Major facilitator superfamily (MFS) profile domain-containing protein</fullName>
    </recommendedName>
</protein>
<keyword evidence="5 6" id="KW-0472">Membrane</keyword>
<feature type="transmembrane region" description="Helical" evidence="6">
    <location>
        <begin position="437"/>
        <end position="458"/>
    </location>
</feature>
<feature type="transmembrane region" description="Helical" evidence="6">
    <location>
        <begin position="320"/>
        <end position="338"/>
    </location>
</feature>
<dbReference type="EMBL" id="AACS02000001">
    <property type="protein sequence ID" value="EAU92394.2"/>
    <property type="molecule type" value="Genomic_DNA"/>
</dbReference>
<evidence type="ECO:0000256" key="6">
    <source>
        <dbReference type="SAM" id="Phobius"/>
    </source>
</evidence>
<feature type="transmembrane region" description="Helical" evidence="6">
    <location>
        <begin position="182"/>
        <end position="205"/>
    </location>
</feature>
<dbReference type="HOGENOM" id="CLU_001265_0_1_1"/>
<feature type="transmembrane region" description="Helical" evidence="6">
    <location>
        <begin position="275"/>
        <end position="300"/>
    </location>
</feature>
<dbReference type="FunFam" id="1.20.1250.20:FF:000013">
    <property type="entry name" value="MFS general substrate transporter"/>
    <property type="match status" value="1"/>
</dbReference>
<sequence>MSDSKISDVVHEEKAEVEEPYQIDPEAERRLIKKLDWTLLPLFTITYVCNYIDRTAIGMGPLPAVFSSAKADMFANVKAMLVSLVRLEKDLGMEGLDLNIALTIFYVFYTCADIPSNLLLKRFGTVWLAFTVLAFGLISLFSAFLQSQQGLIVTRVVLGLAEGGTLPGLVYIMSRYYRRHEFVLRVGIFFGIAPNISGAFGGLLASGLLKINDFGIVTTAWGIACFWILPNDPATTKMFNEEERKLAIARLDADQVIKTGGVKEKTTWRLVLRSFNFNTTICTISFLLLNVSFQGLGLFLPTVVNSLGTYTVVEAQLRTVPPFLVGGIWSLSNTYLSYRIRKRWLPIITSVSLVVVGYAIAISTQNRSARYAACFIMIAGGSVGGSLLVIWGTDNAAPDTMRAVVSAAIPGLGAMGSIVSVWTYVPSDAPDYRRGNSACLGCVTTIVFLLIIKTIYIYRENAKRDRGERDYRLEGKTEEEIKQLGYKHPEFRYQV</sequence>
<feature type="transmembrane region" description="Helical" evidence="6">
    <location>
        <begin position="369"/>
        <end position="391"/>
    </location>
</feature>
<feature type="transmembrane region" description="Helical" evidence="6">
    <location>
        <begin position="126"/>
        <end position="145"/>
    </location>
</feature>
<dbReference type="eggNOG" id="KOG2533">
    <property type="taxonomic scope" value="Eukaryota"/>
</dbReference>
<dbReference type="Gene3D" id="1.20.1250.20">
    <property type="entry name" value="MFS general substrate transporter like domains"/>
    <property type="match status" value="1"/>
</dbReference>
<organism evidence="7 8">
    <name type="scientific">Coprinopsis cinerea (strain Okayama-7 / 130 / ATCC MYA-4618 / FGSC 9003)</name>
    <name type="common">Inky cap fungus</name>
    <name type="synonym">Hormographiella aspergillata</name>
    <dbReference type="NCBI Taxonomy" id="240176"/>
    <lineage>
        <taxon>Eukaryota</taxon>
        <taxon>Fungi</taxon>
        <taxon>Dikarya</taxon>
        <taxon>Basidiomycota</taxon>
        <taxon>Agaricomycotina</taxon>
        <taxon>Agaricomycetes</taxon>
        <taxon>Agaricomycetidae</taxon>
        <taxon>Agaricales</taxon>
        <taxon>Agaricineae</taxon>
        <taxon>Psathyrellaceae</taxon>
        <taxon>Coprinopsis</taxon>
    </lineage>
</organism>
<dbReference type="OMA" id="HLGTTHE"/>
<dbReference type="AlphaFoldDB" id="A8N3J4"/>
<evidence type="ECO:0008006" key="9">
    <source>
        <dbReference type="Google" id="ProtNLM"/>
    </source>
</evidence>
<evidence type="ECO:0000256" key="3">
    <source>
        <dbReference type="ARBA" id="ARBA00022692"/>
    </source>
</evidence>
<dbReference type="GO" id="GO:0016020">
    <property type="term" value="C:membrane"/>
    <property type="evidence" value="ECO:0007669"/>
    <property type="project" value="UniProtKB-SubCell"/>
</dbReference>
<feature type="transmembrane region" description="Helical" evidence="6">
    <location>
        <begin position="403"/>
        <end position="425"/>
    </location>
</feature>
<name>A8N3J4_COPC7</name>
<dbReference type="SUPFAM" id="SSF103473">
    <property type="entry name" value="MFS general substrate transporter"/>
    <property type="match status" value="1"/>
</dbReference>
<keyword evidence="8" id="KW-1185">Reference proteome</keyword>
<dbReference type="OrthoDB" id="2962993at2759"/>
<gene>
    <name evidence="7" type="ORF">CC1G_00613</name>
</gene>
<feature type="transmembrane region" description="Helical" evidence="6">
    <location>
        <begin position="151"/>
        <end position="170"/>
    </location>
</feature>
<accession>A8N3J4</accession>
<reference evidence="7 8" key="1">
    <citation type="journal article" date="2010" name="Proc. Natl. Acad. Sci. U.S.A.">
        <title>Insights into evolution of multicellular fungi from the assembled chromosomes of the mushroom Coprinopsis cinerea (Coprinus cinereus).</title>
        <authorList>
            <person name="Stajich J.E."/>
            <person name="Wilke S.K."/>
            <person name="Ahren D."/>
            <person name="Au C.H."/>
            <person name="Birren B.W."/>
            <person name="Borodovsky M."/>
            <person name="Burns C."/>
            <person name="Canback B."/>
            <person name="Casselton L.A."/>
            <person name="Cheng C.K."/>
            <person name="Deng J."/>
            <person name="Dietrich F.S."/>
            <person name="Fargo D.C."/>
            <person name="Farman M.L."/>
            <person name="Gathman A.C."/>
            <person name="Goldberg J."/>
            <person name="Guigo R."/>
            <person name="Hoegger P.J."/>
            <person name="Hooker J.B."/>
            <person name="Huggins A."/>
            <person name="James T.Y."/>
            <person name="Kamada T."/>
            <person name="Kilaru S."/>
            <person name="Kodira C."/>
            <person name="Kues U."/>
            <person name="Kupfer D."/>
            <person name="Kwan H.S."/>
            <person name="Lomsadze A."/>
            <person name="Li W."/>
            <person name="Lilly W.W."/>
            <person name="Ma L.J."/>
            <person name="Mackey A.J."/>
            <person name="Manning G."/>
            <person name="Martin F."/>
            <person name="Muraguchi H."/>
            <person name="Natvig D.O."/>
            <person name="Palmerini H."/>
            <person name="Ramesh M.A."/>
            <person name="Rehmeyer C.J."/>
            <person name="Roe B.A."/>
            <person name="Shenoy N."/>
            <person name="Stanke M."/>
            <person name="Ter-Hovhannisyan V."/>
            <person name="Tunlid A."/>
            <person name="Velagapudi R."/>
            <person name="Vision T.J."/>
            <person name="Zeng Q."/>
            <person name="Zolan M.E."/>
            <person name="Pukkila P.J."/>
        </authorList>
    </citation>
    <scope>NUCLEOTIDE SEQUENCE [LARGE SCALE GENOMIC DNA]</scope>
    <source>
        <strain evidence="8">Okayama-7 / 130 / ATCC MYA-4618 / FGSC 9003</strain>
    </source>
</reference>
<keyword evidence="2" id="KW-0813">Transport</keyword>
<evidence type="ECO:0000256" key="1">
    <source>
        <dbReference type="ARBA" id="ARBA00004141"/>
    </source>
</evidence>
<evidence type="ECO:0000313" key="7">
    <source>
        <dbReference type="EMBL" id="EAU92394.2"/>
    </source>
</evidence>
<comment type="caution">
    <text evidence="7">The sequence shown here is derived from an EMBL/GenBank/DDBJ whole genome shotgun (WGS) entry which is preliminary data.</text>
</comment>